<dbReference type="Gene3D" id="1.10.472.10">
    <property type="entry name" value="Cyclin-like"/>
    <property type="match status" value="1"/>
</dbReference>
<protein>
    <recommendedName>
        <fullName evidence="2">Protein CNPPD1</fullName>
    </recommendedName>
</protein>
<dbReference type="InterPro" id="IPR013922">
    <property type="entry name" value="Cyclin_PHO80-like"/>
</dbReference>
<feature type="region of interest" description="Disordered" evidence="3">
    <location>
        <begin position="286"/>
        <end position="322"/>
    </location>
</feature>
<evidence type="ECO:0000313" key="5">
    <source>
        <dbReference type="Proteomes" id="UP001591681"/>
    </source>
</evidence>
<evidence type="ECO:0000256" key="2">
    <source>
        <dbReference type="ARBA" id="ARBA00040808"/>
    </source>
</evidence>
<dbReference type="Proteomes" id="UP001591681">
    <property type="component" value="Unassembled WGS sequence"/>
</dbReference>
<evidence type="ECO:0000256" key="1">
    <source>
        <dbReference type="ARBA" id="ARBA00038508"/>
    </source>
</evidence>
<comment type="caution">
    <text evidence="4">The sequence shown here is derived from an EMBL/GenBank/DDBJ whole genome shotgun (WGS) entry which is preliminary data.</text>
</comment>
<dbReference type="PANTHER" id="PTHR15615:SF108">
    <property type="entry name" value="PROTEIN CNPPD1"/>
    <property type="match status" value="1"/>
</dbReference>
<sequence length="455" mass="50282">MDFDQLFDERTFSFSDFQEFTFLPGHQQLADRVRKRLYYGLDPDTSLDALSCPVTDIAVELLQKSAPSPIRKLQKKYAAHVAREACISPCAMMLALVYIERLRHRNPEYLQQISSSDLFLISMMVASKYLYDEGEEEEVFNDEWGAAGKLDVQTVNTLEMNFLNAIEWSLYTEPNEFFDILRQLEASIAERQGIKRGWFTYTDLCVLLEQSSWRQALAAMYQHFTMVACMLGLLYLTSVASLIAISAVLHQLSTSAITSTSRIAHLPSPAPVHVHVPLSASPTGHPNCCVPDTESQDHRYPSTSSSPSPPPPPFPVLSDTRPSTSTLSPDVVLCFWDSLLSSLALSDPPLPPQPDASLHHHPSSSSSLLCVGCADLRRPLQCGAAQNASLPVRCGRRHPSALLGPWLPLPALLSGSPLTHHHHHHQSELDPLLGHGCCPHTLLPFGKVPALLVPS</sequence>
<dbReference type="AlphaFoldDB" id="A0ABD1JLX1"/>
<accession>A0ABD1JLX1</accession>
<organism evidence="4 5">
    <name type="scientific">Coilia grayii</name>
    <name type="common">Gray's grenadier anchovy</name>
    <dbReference type="NCBI Taxonomy" id="363190"/>
    <lineage>
        <taxon>Eukaryota</taxon>
        <taxon>Metazoa</taxon>
        <taxon>Chordata</taxon>
        <taxon>Craniata</taxon>
        <taxon>Vertebrata</taxon>
        <taxon>Euteleostomi</taxon>
        <taxon>Actinopterygii</taxon>
        <taxon>Neopterygii</taxon>
        <taxon>Teleostei</taxon>
        <taxon>Clupei</taxon>
        <taxon>Clupeiformes</taxon>
        <taxon>Clupeoidei</taxon>
        <taxon>Engraulidae</taxon>
        <taxon>Coilinae</taxon>
        <taxon>Coilia</taxon>
    </lineage>
</organism>
<name>A0ABD1JLX1_9TELE</name>
<dbReference type="CDD" id="cd20557">
    <property type="entry name" value="CYCLIN_ScPCL1-like"/>
    <property type="match status" value="1"/>
</dbReference>
<evidence type="ECO:0000313" key="4">
    <source>
        <dbReference type="EMBL" id="KAL2087655.1"/>
    </source>
</evidence>
<dbReference type="PANTHER" id="PTHR15615">
    <property type="match status" value="1"/>
</dbReference>
<gene>
    <name evidence="4" type="ORF">ACEWY4_016483</name>
</gene>
<dbReference type="Pfam" id="PF08613">
    <property type="entry name" value="Cyclin"/>
    <property type="match status" value="1"/>
</dbReference>
<reference evidence="4 5" key="1">
    <citation type="submission" date="2024-09" db="EMBL/GenBank/DDBJ databases">
        <title>A chromosome-level genome assembly of Gray's grenadier anchovy, Coilia grayii.</title>
        <authorList>
            <person name="Fu Z."/>
        </authorList>
    </citation>
    <scope>NUCLEOTIDE SEQUENCE [LARGE SCALE GENOMIC DNA]</scope>
    <source>
        <strain evidence="4">G4</strain>
        <tissue evidence="4">Muscle</tissue>
    </source>
</reference>
<evidence type="ECO:0000256" key="3">
    <source>
        <dbReference type="SAM" id="MobiDB-lite"/>
    </source>
</evidence>
<comment type="similarity">
    <text evidence="1">Belongs to the CNPPD1 family.</text>
</comment>
<proteinExistence type="inferred from homology"/>
<keyword evidence="5" id="KW-1185">Reference proteome</keyword>
<dbReference type="EMBL" id="JBHFQA010000014">
    <property type="protein sequence ID" value="KAL2087655.1"/>
    <property type="molecule type" value="Genomic_DNA"/>
</dbReference>